<dbReference type="Gene3D" id="2.120.10.30">
    <property type="entry name" value="TolB, C-terminal domain"/>
    <property type="match status" value="2"/>
</dbReference>
<keyword evidence="2" id="KW-0547">Nucleotide-binding</keyword>
<reference evidence="9" key="1">
    <citation type="journal article" date="2019" name="Int. J. Syst. Evol. Microbiol.">
        <title>The Global Catalogue of Microorganisms (GCM) 10K type strain sequencing project: providing services to taxonomists for standard genome sequencing and annotation.</title>
        <authorList>
            <consortium name="The Broad Institute Genomics Platform"/>
            <consortium name="The Broad Institute Genome Sequencing Center for Infectious Disease"/>
            <person name="Wu L."/>
            <person name="Ma J."/>
        </authorList>
    </citation>
    <scope>NUCLEOTIDE SEQUENCE [LARGE SCALE GENOMIC DNA]</scope>
    <source>
        <strain evidence="9">JCM 9458</strain>
    </source>
</reference>
<keyword evidence="6" id="KW-1133">Transmembrane helix</keyword>
<dbReference type="PROSITE" id="PS50011">
    <property type="entry name" value="PROTEIN_KINASE_DOM"/>
    <property type="match status" value="1"/>
</dbReference>
<gene>
    <name evidence="8" type="ORF">GCM10020369_22150</name>
</gene>
<evidence type="ECO:0000256" key="4">
    <source>
        <dbReference type="ARBA" id="ARBA00022840"/>
    </source>
</evidence>
<dbReference type="CDD" id="cd14014">
    <property type="entry name" value="STKc_PknB_like"/>
    <property type="match status" value="1"/>
</dbReference>
<dbReference type="InterPro" id="IPR011009">
    <property type="entry name" value="Kinase-like_dom_sf"/>
</dbReference>
<dbReference type="SMART" id="SM00220">
    <property type="entry name" value="S_TKc"/>
    <property type="match status" value="1"/>
</dbReference>
<comment type="caution">
    <text evidence="8">The sequence shown here is derived from an EMBL/GenBank/DDBJ whole genome shotgun (WGS) entry which is preliminary data.</text>
</comment>
<evidence type="ECO:0000256" key="2">
    <source>
        <dbReference type="ARBA" id="ARBA00022741"/>
    </source>
</evidence>
<dbReference type="EMBL" id="BAAAYN010000014">
    <property type="protein sequence ID" value="GAA3386102.1"/>
    <property type="molecule type" value="Genomic_DNA"/>
</dbReference>
<feature type="region of interest" description="Disordered" evidence="5">
    <location>
        <begin position="284"/>
        <end position="316"/>
    </location>
</feature>
<dbReference type="Proteomes" id="UP001501676">
    <property type="component" value="Unassembled WGS sequence"/>
</dbReference>
<dbReference type="InterPro" id="IPR011042">
    <property type="entry name" value="6-blade_b-propeller_TolB-like"/>
</dbReference>
<keyword evidence="1" id="KW-0808">Transferase</keyword>
<dbReference type="PANTHER" id="PTHR43289">
    <property type="entry name" value="MITOGEN-ACTIVATED PROTEIN KINASE KINASE KINASE 20-RELATED"/>
    <property type="match status" value="1"/>
</dbReference>
<keyword evidence="6" id="KW-0812">Transmembrane</keyword>
<dbReference type="InterPro" id="IPR008271">
    <property type="entry name" value="Ser/Thr_kinase_AS"/>
</dbReference>
<sequence>MLSRTAERDVVGGDRFLAEAQLLAELDHPHIVRLHDYVEHDGLCLLVMERLSGGSLGARGLRRVTPEYACALGLAVADALEAAHRRRVLHRDVKPDNLLFGGDGIVKVTDFGIAKLLDRTATTSSGFVGSPVYMAPEQASLGHLGPGTDLYSLSVVLYGLLTGRPLFSVDLPPAAMLLQHLSQPPPPMPDVATRVAAVVLRGLAKDLDDRQPTARAYALDLATAAAATFGADWLSRAGLPVRIDDELRDVARSTGPGRGGVVRPFETTVGRHLPDWPWGLPPARIDEVLRDGPTSDVTAPPAHADPSSSEPADAALSGAVTARLRYPRLPAARNRPALPPARSAEIRAGPDLMTTGEPRSGVRVVPATPRWLLGRPTGCLRPGRPGAPGRALAIGAAVLGAALVAVVVGLGVSRFAARPVVVPGPGGVATVGATVYVSDPARSQVRRFDARSVHRSGGVVVAGTGREGFSGDGGPAVRATLSNPGPLAVDGAGNLYIADLGNRRVRKVTPTGRISTVAGGGTRPVNGRTLGTRVRLSEPFSIAVSWHGVLWITEQQRNQISRVRNDGMIETFAGTGQRGFGGDGLYASRALLNAPTAVAVDTAGLRLYVADQGNRRIRVIRVGSGFIRTFAGDGSPGPLRNNVQATDVGLESVFTLATARDGNVYLGGSDVRRIDPDGFVRPVAELRTVSMAVTDRGEVYLVTDERTASGDRVHRFYRRTPAGRMSSLPW</sequence>
<evidence type="ECO:0000313" key="8">
    <source>
        <dbReference type="EMBL" id="GAA3386102.1"/>
    </source>
</evidence>
<dbReference type="PANTHER" id="PTHR43289:SF34">
    <property type="entry name" value="SERINE_THREONINE-PROTEIN KINASE YBDM-RELATED"/>
    <property type="match status" value="1"/>
</dbReference>
<proteinExistence type="predicted"/>
<feature type="domain" description="Protein kinase" evidence="7">
    <location>
        <begin position="1"/>
        <end position="234"/>
    </location>
</feature>
<evidence type="ECO:0000259" key="7">
    <source>
        <dbReference type="PROSITE" id="PS50011"/>
    </source>
</evidence>
<protein>
    <recommendedName>
        <fullName evidence="7">Protein kinase domain-containing protein</fullName>
    </recommendedName>
</protein>
<evidence type="ECO:0000256" key="3">
    <source>
        <dbReference type="ARBA" id="ARBA00022777"/>
    </source>
</evidence>
<keyword evidence="3" id="KW-0418">Kinase</keyword>
<name>A0ABP6SV65_9ACTN</name>
<dbReference type="SUPFAM" id="SSF56112">
    <property type="entry name" value="Protein kinase-like (PK-like)"/>
    <property type="match status" value="1"/>
</dbReference>
<dbReference type="Gene3D" id="1.10.510.10">
    <property type="entry name" value="Transferase(Phosphotransferase) domain 1"/>
    <property type="match status" value="1"/>
</dbReference>
<keyword evidence="4" id="KW-0067">ATP-binding</keyword>
<evidence type="ECO:0000256" key="5">
    <source>
        <dbReference type="SAM" id="MobiDB-lite"/>
    </source>
</evidence>
<dbReference type="Pfam" id="PF00069">
    <property type="entry name" value="Pkinase"/>
    <property type="match status" value="1"/>
</dbReference>
<feature type="transmembrane region" description="Helical" evidence="6">
    <location>
        <begin position="391"/>
        <end position="412"/>
    </location>
</feature>
<dbReference type="InterPro" id="IPR056822">
    <property type="entry name" value="TEN_NHL"/>
</dbReference>
<organism evidence="8 9">
    <name type="scientific">Cryptosporangium minutisporangium</name>
    <dbReference type="NCBI Taxonomy" id="113569"/>
    <lineage>
        <taxon>Bacteria</taxon>
        <taxon>Bacillati</taxon>
        <taxon>Actinomycetota</taxon>
        <taxon>Actinomycetes</taxon>
        <taxon>Cryptosporangiales</taxon>
        <taxon>Cryptosporangiaceae</taxon>
        <taxon>Cryptosporangium</taxon>
    </lineage>
</organism>
<evidence type="ECO:0000313" key="9">
    <source>
        <dbReference type="Proteomes" id="UP001501676"/>
    </source>
</evidence>
<keyword evidence="9" id="KW-1185">Reference proteome</keyword>
<dbReference type="PROSITE" id="PS00108">
    <property type="entry name" value="PROTEIN_KINASE_ST"/>
    <property type="match status" value="1"/>
</dbReference>
<accession>A0ABP6SV65</accession>
<evidence type="ECO:0000256" key="6">
    <source>
        <dbReference type="SAM" id="Phobius"/>
    </source>
</evidence>
<dbReference type="SUPFAM" id="SSF101898">
    <property type="entry name" value="NHL repeat"/>
    <property type="match status" value="1"/>
</dbReference>
<dbReference type="Pfam" id="PF25021">
    <property type="entry name" value="TEN_NHL"/>
    <property type="match status" value="2"/>
</dbReference>
<keyword evidence="6" id="KW-0472">Membrane</keyword>
<evidence type="ECO:0000256" key="1">
    <source>
        <dbReference type="ARBA" id="ARBA00022679"/>
    </source>
</evidence>
<dbReference type="InterPro" id="IPR000719">
    <property type="entry name" value="Prot_kinase_dom"/>
</dbReference>
<feature type="compositionally biased region" description="Low complexity" evidence="5">
    <location>
        <begin position="299"/>
        <end position="316"/>
    </location>
</feature>